<feature type="domain" description="DUF5118" evidence="5">
    <location>
        <begin position="57"/>
        <end position="104"/>
    </location>
</feature>
<feature type="chain" id="PRO_5011432284" description="Zinc-dependent metalloprotease" evidence="2">
    <location>
        <begin position="20"/>
        <end position="845"/>
    </location>
</feature>
<gene>
    <name evidence="6" type="ORF">SAMN04488121_102124</name>
</gene>
<accession>A0A1G7LMX6</accession>
<dbReference type="SUPFAM" id="SSF55486">
    <property type="entry name" value="Metalloproteases ('zincins'), catalytic domain"/>
    <property type="match status" value="1"/>
</dbReference>
<evidence type="ECO:0000256" key="2">
    <source>
        <dbReference type="SAM" id="SignalP"/>
    </source>
</evidence>
<feature type="domain" description="DUF5117" evidence="4">
    <location>
        <begin position="118"/>
        <end position="305"/>
    </location>
</feature>
<dbReference type="Gene3D" id="3.40.390.10">
    <property type="entry name" value="Collagenase (Catalytic Domain)"/>
    <property type="match status" value="1"/>
</dbReference>
<dbReference type="STRING" id="104663.SAMN04488121_102124"/>
<name>A0A1G7LMX6_CHIFI</name>
<evidence type="ECO:0008006" key="8">
    <source>
        <dbReference type="Google" id="ProtNLM"/>
    </source>
</evidence>
<sequence length="845" mass="97077">MLRLKSSPGAWLLSCAMLAASVHVTAQKKKDKKDNAAPAAEVKADSTGKKPEPPKLKKYSEVITSDMHTSKGFITVHSKEDDYYFEVPFSLMGKDILIVNRVAEASVDMRNGIWGLVGDDIGQGVYRFERGRGNKLYLRRISFTEYTGDSTKAMYASVQKNNVQAIAAVFPVVAYNPDSTAAVLNMGEFLNSDNEVFYFSKQAFKDRAGMGAQQNDRSYIKYVHPYTTNLEVRAFKTYSAGRNPTSSNYSVELNSSMVLLPETPLRARLQDKRVGFFSVTHRDFDAHPQGVANTTYAIRWRLEPKPEDVEKYKRGELVEPAKPIVFYIDPVTPKKWVPYLIQGVNDWSAAFEKAGFKNAIYAREAPSREEDSTWSLEDARHSAIVYRPSIIANAMGPSVTDPRSGEILESHVFWYHNVMSLLQKWYFVQCAAVDTGARKLVFDDKLMGELIRFVSSHEVGHALGLAHNFGSSSTVPVENLRNKAWVEKYGHTPSIMDYARFNYVAQPEDNISRAGLYPRINDYDKWAIEWGYKWRPGFKDEWEEQKALTAIVTDSLKNRRLWFGNEMEPLDPRSQNEDLGDDAVKASTYGIMNLKRIIKHLGEWTYEPEKDVTNMREMLSAVYNQYVTYVGHVMKSIGGQYHNEKVGSQPGPVYQQVEYKRQKDAMAFLDRELFTVPEWLNEKPLMERIPDKFGIDITDMYRSALNGLLNRMRLTSMLGAQYDDKETKTYTVEELLEDMDKMVFKELYAGKSVSFYRRNLQKIYINKLLDMVYPNDNMDQAFNAMNQMYSYYLTDMSDIVKSVLLKEQQLIARYQADPRMDKETQRHLKELNVKIKKMGEKELKF</sequence>
<keyword evidence="2" id="KW-0732">Signal</keyword>
<dbReference type="AlphaFoldDB" id="A0A1G7LMX6"/>
<dbReference type="InterPro" id="IPR034032">
    <property type="entry name" value="Zn_MMP-like_bac"/>
</dbReference>
<evidence type="ECO:0000256" key="1">
    <source>
        <dbReference type="SAM" id="MobiDB-lite"/>
    </source>
</evidence>
<feature type="compositionally biased region" description="Basic and acidic residues" evidence="1">
    <location>
        <begin position="42"/>
        <end position="56"/>
    </location>
</feature>
<feature type="region of interest" description="Disordered" evidence="1">
    <location>
        <begin position="27"/>
        <end position="56"/>
    </location>
</feature>
<evidence type="ECO:0000313" key="6">
    <source>
        <dbReference type="EMBL" id="SDF50736.1"/>
    </source>
</evidence>
<reference evidence="7" key="1">
    <citation type="submission" date="2016-10" db="EMBL/GenBank/DDBJ databases">
        <authorList>
            <person name="Varghese N."/>
            <person name="Submissions S."/>
        </authorList>
    </citation>
    <scope>NUCLEOTIDE SEQUENCE [LARGE SCALE GENOMIC DNA]</scope>
    <source>
        <strain evidence="7">DSM 527</strain>
    </source>
</reference>
<dbReference type="RefSeq" id="WP_089830228.1">
    <property type="nucleotide sequence ID" value="NZ_FNBN01000002.1"/>
</dbReference>
<proteinExistence type="predicted"/>
<dbReference type="InterPro" id="IPR033428">
    <property type="entry name" value="DUF5118"/>
</dbReference>
<organism evidence="6 7">
    <name type="scientific">Chitinophaga filiformis</name>
    <name type="common">Myxococcus filiformis</name>
    <name type="synonym">Flexibacter filiformis</name>
    <dbReference type="NCBI Taxonomy" id="104663"/>
    <lineage>
        <taxon>Bacteria</taxon>
        <taxon>Pseudomonadati</taxon>
        <taxon>Bacteroidota</taxon>
        <taxon>Chitinophagia</taxon>
        <taxon>Chitinophagales</taxon>
        <taxon>Chitinophagaceae</taxon>
        <taxon>Chitinophaga</taxon>
    </lineage>
</organism>
<dbReference type="InterPro" id="IPR033413">
    <property type="entry name" value="DUF5117"/>
</dbReference>
<dbReference type="InterPro" id="IPR032534">
    <property type="entry name" value="EcxA_zinc-bd"/>
</dbReference>
<evidence type="ECO:0000259" key="3">
    <source>
        <dbReference type="Pfam" id="PF16313"/>
    </source>
</evidence>
<evidence type="ECO:0000259" key="5">
    <source>
        <dbReference type="Pfam" id="PF17162"/>
    </source>
</evidence>
<dbReference type="Pfam" id="PF17148">
    <property type="entry name" value="DUF5117"/>
    <property type="match status" value="1"/>
</dbReference>
<dbReference type="PANTHER" id="PTHR38478:SF1">
    <property type="entry name" value="ZINC DEPENDENT METALLOPROTEASE DOMAIN LIPOPROTEIN"/>
    <property type="match status" value="1"/>
</dbReference>
<feature type="domain" description="EcxA zinc-binding" evidence="3">
    <location>
        <begin position="441"/>
        <end position="748"/>
    </location>
</feature>
<dbReference type="GO" id="GO:0008237">
    <property type="term" value="F:metallopeptidase activity"/>
    <property type="evidence" value="ECO:0007669"/>
    <property type="project" value="InterPro"/>
</dbReference>
<dbReference type="CDD" id="cd04276">
    <property type="entry name" value="ZnMc_MMP_like_2"/>
    <property type="match status" value="1"/>
</dbReference>
<dbReference type="OrthoDB" id="9776599at2"/>
<protein>
    <recommendedName>
        <fullName evidence="8">Zinc-dependent metalloprotease</fullName>
    </recommendedName>
</protein>
<feature type="signal peptide" evidence="2">
    <location>
        <begin position="1"/>
        <end position="19"/>
    </location>
</feature>
<evidence type="ECO:0000259" key="4">
    <source>
        <dbReference type="Pfam" id="PF17148"/>
    </source>
</evidence>
<evidence type="ECO:0000313" key="7">
    <source>
        <dbReference type="Proteomes" id="UP000199045"/>
    </source>
</evidence>
<dbReference type="Pfam" id="PF17162">
    <property type="entry name" value="DUF5118"/>
    <property type="match status" value="1"/>
</dbReference>
<dbReference type="InterPro" id="IPR024079">
    <property type="entry name" value="MetalloPept_cat_dom_sf"/>
</dbReference>
<dbReference type="Proteomes" id="UP000199045">
    <property type="component" value="Unassembled WGS sequence"/>
</dbReference>
<dbReference type="PANTHER" id="PTHR38478">
    <property type="entry name" value="PEPTIDASE M1A AND M12B"/>
    <property type="match status" value="1"/>
</dbReference>
<dbReference type="EMBL" id="FNBN01000002">
    <property type="protein sequence ID" value="SDF50736.1"/>
    <property type="molecule type" value="Genomic_DNA"/>
</dbReference>
<dbReference type="Pfam" id="PF16313">
    <property type="entry name" value="DUF4953"/>
    <property type="match status" value="1"/>
</dbReference>